<dbReference type="Pfam" id="PF05168">
    <property type="entry name" value="HEPN"/>
    <property type="match status" value="1"/>
</dbReference>
<evidence type="ECO:0000313" key="3">
    <source>
        <dbReference type="Proteomes" id="UP000239724"/>
    </source>
</evidence>
<dbReference type="Gene3D" id="1.20.120.330">
    <property type="entry name" value="Nucleotidyltransferases domain 2"/>
    <property type="match status" value="1"/>
</dbReference>
<sequence>MSKTDCTAPENRREARRWLVIAEEDLDVAGAAARLPRPRHGAAAYHLQQAAEKLVKSRRVLNGEPFRRVHDLDERVTRLLPICPQFTETLESLRPLTVWSVASRYPSLEDEPEPPPTAEEVDRYTTMLTRLAVEVASLIGSD</sequence>
<proteinExistence type="predicted"/>
<dbReference type="Proteomes" id="UP000239724">
    <property type="component" value="Unassembled WGS sequence"/>
</dbReference>
<evidence type="ECO:0000313" key="2">
    <source>
        <dbReference type="EMBL" id="PPQ26861.1"/>
    </source>
</evidence>
<reference evidence="2 3" key="1">
    <citation type="journal article" date="2018" name="Arch. Microbiol.">
        <title>New insights into the metabolic potential of the phototrophic purple bacterium Rhodopila globiformis DSM 161(T) from its draft genome sequence and evidence for a vanadium-dependent nitrogenase.</title>
        <authorList>
            <person name="Imhoff J.F."/>
            <person name="Rahn T."/>
            <person name="Kunzel S."/>
            <person name="Neulinger S.C."/>
        </authorList>
    </citation>
    <scope>NUCLEOTIDE SEQUENCE [LARGE SCALE GENOMIC DNA]</scope>
    <source>
        <strain evidence="2 3">DSM 161</strain>
    </source>
</reference>
<dbReference type="EMBL" id="NHRY01000264">
    <property type="protein sequence ID" value="PPQ26861.1"/>
    <property type="molecule type" value="Genomic_DNA"/>
</dbReference>
<dbReference type="InterPro" id="IPR007842">
    <property type="entry name" value="HEPN_dom"/>
</dbReference>
<accession>A0A2S6MWX7</accession>
<comment type="caution">
    <text evidence="2">The sequence shown here is derived from an EMBL/GenBank/DDBJ whole genome shotgun (WGS) entry which is preliminary data.</text>
</comment>
<dbReference type="RefSeq" id="WP_275112983.1">
    <property type="nucleotide sequence ID" value="NZ_NHRY01000264.1"/>
</dbReference>
<dbReference type="AlphaFoldDB" id="A0A2S6MWX7"/>
<feature type="domain" description="HEPN" evidence="1">
    <location>
        <begin position="21"/>
        <end position="139"/>
    </location>
</feature>
<dbReference type="SUPFAM" id="SSF81593">
    <property type="entry name" value="Nucleotidyltransferase substrate binding subunit/domain"/>
    <property type="match status" value="1"/>
</dbReference>
<keyword evidence="3" id="KW-1185">Reference proteome</keyword>
<dbReference type="PROSITE" id="PS50910">
    <property type="entry name" value="HEPN"/>
    <property type="match status" value="1"/>
</dbReference>
<organism evidence="2 3">
    <name type="scientific">Rhodopila globiformis</name>
    <name type="common">Rhodopseudomonas globiformis</name>
    <dbReference type="NCBI Taxonomy" id="1071"/>
    <lineage>
        <taxon>Bacteria</taxon>
        <taxon>Pseudomonadati</taxon>
        <taxon>Pseudomonadota</taxon>
        <taxon>Alphaproteobacteria</taxon>
        <taxon>Acetobacterales</taxon>
        <taxon>Acetobacteraceae</taxon>
        <taxon>Rhodopila</taxon>
    </lineage>
</organism>
<protein>
    <recommendedName>
        <fullName evidence="1">HEPN domain-containing protein</fullName>
    </recommendedName>
</protein>
<evidence type="ECO:0000259" key="1">
    <source>
        <dbReference type="PROSITE" id="PS50910"/>
    </source>
</evidence>
<gene>
    <name evidence="2" type="ORF">CCS01_28680</name>
</gene>
<name>A0A2S6MWX7_RHOGL</name>